<evidence type="ECO:0000256" key="2">
    <source>
        <dbReference type="ARBA" id="ARBA00004370"/>
    </source>
</evidence>
<comment type="caution">
    <text evidence="8">Lacks conserved residue(s) required for the propagation of feature annotation.</text>
</comment>
<dbReference type="InterPro" id="IPR029016">
    <property type="entry name" value="GAF-like_dom_sf"/>
</dbReference>
<dbReference type="CDD" id="cd00156">
    <property type="entry name" value="REC"/>
    <property type="match status" value="1"/>
</dbReference>
<dbReference type="PANTHER" id="PTHR45339:SF1">
    <property type="entry name" value="HYBRID SIGNAL TRANSDUCTION HISTIDINE KINASE J"/>
    <property type="match status" value="1"/>
</dbReference>
<dbReference type="PROSITE" id="PS50885">
    <property type="entry name" value="HAMP"/>
    <property type="match status" value="1"/>
</dbReference>
<dbReference type="SMART" id="SM00065">
    <property type="entry name" value="GAF"/>
    <property type="match status" value="1"/>
</dbReference>
<evidence type="ECO:0000256" key="9">
    <source>
        <dbReference type="SAM" id="Coils"/>
    </source>
</evidence>
<dbReference type="InterPro" id="IPR036097">
    <property type="entry name" value="HisK_dim/P_sf"/>
</dbReference>
<evidence type="ECO:0000313" key="16">
    <source>
        <dbReference type="Proteomes" id="UP001203338"/>
    </source>
</evidence>
<keyword evidence="7" id="KW-0902">Two-component regulatory system</keyword>
<feature type="domain" description="Histidine kinase" evidence="12">
    <location>
        <begin position="727"/>
        <end position="959"/>
    </location>
</feature>
<feature type="domain" description="HAMP" evidence="14">
    <location>
        <begin position="406"/>
        <end position="458"/>
    </location>
</feature>
<dbReference type="SMART" id="SM00448">
    <property type="entry name" value="REC"/>
    <property type="match status" value="3"/>
</dbReference>
<dbReference type="Pfam" id="PF00072">
    <property type="entry name" value="Response_reg"/>
    <property type="match status" value="3"/>
</dbReference>
<dbReference type="InterPro" id="IPR003660">
    <property type="entry name" value="HAMP_dom"/>
</dbReference>
<keyword evidence="6" id="KW-0418">Kinase</keyword>
<dbReference type="Gene3D" id="1.10.287.130">
    <property type="match status" value="1"/>
</dbReference>
<feature type="domain" description="Response regulatory" evidence="13">
    <location>
        <begin position="1266"/>
        <end position="1383"/>
    </location>
</feature>
<reference evidence="15 16" key="1">
    <citation type="submission" date="2022-05" db="EMBL/GenBank/DDBJ databases">
        <authorList>
            <person name="Park J.-S."/>
        </authorList>
    </citation>
    <scope>NUCLEOTIDE SEQUENCE [LARGE SCALE GENOMIC DNA]</scope>
    <source>
        <strain evidence="15 16">2012CJ34-2</strain>
    </source>
</reference>
<feature type="modified residue" description="4-aspartylphosphate" evidence="8">
    <location>
        <position position="1050"/>
    </location>
</feature>
<keyword evidence="11" id="KW-1133">Transmembrane helix</keyword>
<keyword evidence="9" id="KW-0175">Coiled coil</keyword>
<proteinExistence type="predicted"/>
<feature type="transmembrane region" description="Helical" evidence="11">
    <location>
        <begin position="26"/>
        <end position="48"/>
    </location>
</feature>
<dbReference type="SMART" id="SM00304">
    <property type="entry name" value="HAMP"/>
    <property type="match status" value="1"/>
</dbReference>
<dbReference type="PRINTS" id="PR00344">
    <property type="entry name" value="BCTRLSENSOR"/>
</dbReference>
<dbReference type="SMART" id="SM00387">
    <property type="entry name" value="HATPase_c"/>
    <property type="match status" value="1"/>
</dbReference>
<dbReference type="Proteomes" id="UP001203338">
    <property type="component" value="Unassembled WGS sequence"/>
</dbReference>
<dbReference type="EC" id="2.7.13.3" evidence="3"/>
<keyword evidence="4 8" id="KW-0597">Phosphoprotein</keyword>
<dbReference type="PROSITE" id="PS50109">
    <property type="entry name" value="HIS_KIN"/>
    <property type="match status" value="1"/>
</dbReference>
<feature type="domain" description="Response regulatory" evidence="13">
    <location>
        <begin position="1121"/>
        <end position="1238"/>
    </location>
</feature>
<dbReference type="SUPFAM" id="SSF158472">
    <property type="entry name" value="HAMP domain-like"/>
    <property type="match status" value="1"/>
</dbReference>
<dbReference type="Gene3D" id="3.30.450.40">
    <property type="match status" value="1"/>
</dbReference>
<evidence type="ECO:0000256" key="6">
    <source>
        <dbReference type="ARBA" id="ARBA00022777"/>
    </source>
</evidence>
<dbReference type="CDD" id="cd16922">
    <property type="entry name" value="HATPase_EvgS-ArcB-TorS-like"/>
    <property type="match status" value="1"/>
</dbReference>
<evidence type="ECO:0000256" key="10">
    <source>
        <dbReference type="SAM" id="MobiDB-lite"/>
    </source>
</evidence>
<feature type="domain" description="Response regulatory" evidence="13">
    <location>
        <begin position="1001"/>
        <end position="1114"/>
    </location>
</feature>
<dbReference type="InterPro" id="IPR003661">
    <property type="entry name" value="HisK_dim/P_dom"/>
</dbReference>
<dbReference type="CDD" id="cd06225">
    <property type="entry name" value="HAMP"/>
    <property type="match status" value="1"/>
</dbReference>
<name>A0ABT0PCG9_9GAMM</name>
<feature type="region of interest" description="Disordered" evidence="10">
    <location>
        <begin position="952"/>
        <end position="994"/>
    </location>
</feature>
<dbReference type="PROSITE" id="PS50110">
    <property type="entry name" value="RESPONSE_REGULATORY"/>
    <property type="match status" value="3"/>
</dbReference>
<evidence type="ECO:0000256" key="4">
    <source>
        <dbReference type="ARBA" id="ARBA00022553"/>
    </source>
</evidence>
<dbReference type="SUPFAM" id="SSF55874">
    <property type="entry name" value="ATPase domain of HSP90 chaperone/DNA topoisomerase II/histidine kinase"/>
    <property type="match status" value="1"/>
</dbReference>
<dbReference type="Gene3D" id="3.40.50.2300">
    <property type="match status" value="3"/>
</dbReference>
<comment type="caution">
    <text evidence="15">The sequence shown here is derived from an EMBL/GenBank/DDBJ whole genome shotgun (WGS) entry which is preliminary data.</text>
</comment>
<dbReference type="Pfam" id="PF00512">
    <property type="entry name" value="HisKA"/>
    <property type="match status" value="1"/>
</dbReference>
<keyword evidence="11" id="KW-0812">Transmembrane</keyword>
<feature type="transmembrane region" description="Helical" evidence="11">
    <location>
        <begin position="386"/>
        <end position="404"/>
    </location>
</feature>
<dbReference type="InterPro" id="IPR001789">
    <property type="entry name" value="Sig_transdc_resp-reg_receiver"/>
</dbReference>
<evidence type="ECO:0000256" key="1">
    <source>
        <dbReference type="ARBA" id="ARBA00000085"/>
    </source>
</evidence>
<dbReference type="InterPro" id="IPR011006">
    <property type="entry name" value="CheY-like_superfamily"/>
</dbReference>
<dbReference type="SMART" id="SM00388">
    <property type="entry name" value="HisKA"/>
    <property type="match status" value="1"/>
</dbReference>
<feature type="coiled-coil region" evidence="9">
    <location>
        <begin position="620"/>
        <end position="720"/>
    </location>
</feature>
<gene>
    <name evidence="15" type="ORF">M3P05_03850</name>
</gene>
<dbReference type="Pfam" id="PF13185">
    <property type="entry name" value="GAF_2"/>
    <property type="match status" value="1"/>
</dbReference>
<evidence type="ECO:0000256" key="5">
    <source>
        <dbReference type="ARBA" id="ARBA00022679"/>
    </source>
</evidence>
<dbReference type="InterPro" id="IPR004358">
    <property type="entry name" value="Sig_transdc_His_kin-like_C"/>
</dbReference>
<accession>A0ABT0PCG9</accession>
<dbReference type="PANTHER" id="PTHR45339">
    <property type="entry name" value="HYBRID SIGNAL TRANSDUCTION HISTIDINE KINASE J"/>
    <property type="match status" value="1"/>
</dbReference>
<dbReference type="InterPro" id="IPR003018">
    <property type="entry name" value="GAF"/>
</dbReference>
<dbReference type="InterPro" id="IPR036890">
    <property type="entry name" value="HATPase_C_sf"/>
</dbReference>
<dbReference type="InterPro" id="IPR003594">
    <property type="entry name" value="HATPase_dom"/>
</dbReference>
<dbReference type="CDD" id="cd00082">
    <property type="entry name" value="HisKA"/>
    <property type="match status" value="1"/>
</dbReference>
<comment type="subcellular location">
    <subcellularLocation>
        <location evidence="2">Membrane</location>
    </subcellularLocation>
</comment>
<evidence type="ECO:0000259" key="13">
    <source>
        <dbReference type="PROSITE" id="PS50110"/>
    </source>
</evidence>
<evidence type="ECO:0000256" key="8">
    <source>
        <dbReference type="PROSITE-ProRule" id="PRU00169"/>
    </source>
</evidence>
<dbReference type="Gene3D" id="6.10.340.10">
    <property type="match status" value="1"/>
</dbReference>
<evidence type="ECO:0000313" key="15">
    <source>
        <dbReference type="EMBL" id="MCL6269075.1"/>
    </source>
</evidence>
<evidence type="ECO:0000259" key="14">
    <source>
        <dbReference type="PROSITE" id="PS50885"/>
    </source>
</evidence>
<dbReference type="SUPFAM" id="SSF47384">
    <property type="entry name" value="Homodimeric domain of signal transducing histidine kinase"/>
    <property type="match status" value="1"/>
</dbReference>
<keyword evidence="11" id="KW-0472">Membrane</keyword>
<dbReference type="SUPFAM" id="SSF55781">
    <property type="entry name" value="GAF domain-like"/>
    <property type="match status" value="1"/>
</dbReference>
<evidence type="ECO:0000259" key="12">
    <source>
        <dbReference type="PROSITE" id="PS50109"/>
    </source>
</evidence>
<keyword evidence="5" id="KW-0808">Transferase</keyword>
<feature type="modified residue" description="4-aspartylphosphate" evidence="8">
    <location>
        <position position="1316"/>
    </location>
</feature>
<dbReference type="Pfam" id="PF02518">
    <property type="entry name" value="HATPase_c"/>
    <property type="match status" value="1"/>
</dbReference>
<evidence type="ECO:0000256" key="11">
    <source>
        <dbReference type="SAM" id="Phobius"/>
    </source>
</evidence>
<evidence type="ECO:0000256" key="3">
    <source>
        <dbReference type="ARBA" id="ARBA00012438"/>
    </source>
</evidence>
<keyword evidence="16" id="KW-1185">Reference proteome</keyword>
<dbReference type="Pfam" id="PF00672">
    <property type="entry name" value="HAMP"/>
    <property type="match status" value="1"/>
</dbReference>
<dbReference type="EMBL" id="JAMFLX010000004">
    <property type="protein sequence ID" value="MCL6269075.1"/>
    <property type="molecule type" value="Genomic_DNA"/>
</dbReference>
<dbReference type="SUPFAM" id="SSF52172">
    <property type="entry name" value="CheY-like"/>
    <property type="match status" value="3"/>
</dbReference>
<protein>
    <recommendedName>
        <fullName evidence="3">histidine kinase</fullName>
        <ecNumber evidence="3">2.7.13.3</ecNumber>
    </recommendedName>
</protein>
<dbReference type="Gene3D" id="3.30.565.10">
    <property type="entry name" value="Histidine kinase-like ATPase, C-terminal domain"/>
    <property type="match status" value="1"/>
</dbReference>
<evidence type="ECO:0000256" key="7">
    <source>
        <dbReference type="ARBA" id="ARBA00023012"/>
    </source>
</evidence>
<dbReference type="CDD" id="cd17546">
    <property type="entry name" value="REC_hyHK_CKI1_RcsC-like"/>
    <property type="match status" value="1"/>
</dbReference>
<sequence>MSSTAETKKNLSKGNLSKKKKVRRGLARTLFSWFMLLSLAPLIIVGMIEYNNARDSIFEARHEEMSTISLMLSRQIGDYFDDIVVNMHFRSGKAADFLQEIKELQTSNNIEAEDLLSSLEYSEIVGRYSHEFIDLMRFYDYSDVLIGDVDGNLVYSVGRYSDFGQNLFTGELSRSLFAETVHKSIENDQRLYSDQEVYPPAGDEKVSFFVMPLVDDREQPLGFIAAQIWARDDISFLLSQSLGISAHVDAYIVGKDKRIRFYPDRQMFSSEAPLQLAPVKEWLTHFDQHGQYIEDTHGYENHIEEHNHADEHDHEDMVDGQGMNEMGESEANSSSKSHIFVYKNKDGREVLGVSRHIQITDTPMVLIAEMDYNTALAPAILFRNQLLIIISITGLLVFTIAGLITRRITKPVRTITEWANRVAAGEYSKGEIIHQANEIGELSHSFQVMTDRLQSISANNEERNWQQSGVAKLNETIRGEQSMAELCRNIVTALCRYLEIPMGAMYVMADGRRLQMMGSFALSMRRKIGSAFVLGEGLPGQAALEKQALTVMVPEDYFTIESGLGGRTPDRIFVLPLIYEDEVKGVMEFALLGDLSEQMKEFLEAAVEGIAIAINTSQARDRVQELLDKTTHQTQALQQQQEDLRAANEELEHQTRILGESEEELKTQSDELQRANAELEEKSESLFHQKEEIEIKNAEIEQSRKELERKADEMEQVSKYKSEFLANMSHELRTPLNSMLILAKMLADNVEGHLDEDEEESAQVIHKVGHDLLGLINDILDLSKVEAGKLSVHVEPTSLDGMLESMDNQFKPIAKDKNLYFEIVRKTDTAINLHTDSQRVMQILKNLLSNAFKFTEKGGIKLNVELMPAGDEFSSKELCTHGAISLGVQDSGIGIPKEKQGAIFEAFQQADGSTSRKYGGTGLGLSIAREMSRLLGGEMRLFSESGEGSTFSLLLPNKSEPSDEVVERTDKTEALPAPAPAPAPAEEVTEDDRDRLDGDCPILVVEDDPEFARVVFRLAKNHGSKCLIAGTGKEALELSNKHHPRAVILDLGLPDMDGKDVLKTLKKTKETEDIPVHIISGRDADDALLSLGAVDYLMKPVDTQQLTSLFGELKKTSRFEKILVIDPDDDVAEKINTFLGGKCELITAKSAAYARTLIKEHSFNSIILELNLPDESGDKLLQSLKEEFGDSLPPVIINTSEDIDRERFKELGQSSGTMVVKGEESSDQRLKDEVQLFLNSVAKPASKRRKPAVKPVTGDSQLKGRKVLLVDDDLRNTFALSKALQRFEMDITIADNGELALEQLEKNPSIEVVLMDIMMPVMDGYEATKKIREQERFKNLPVIALTAKAMADDRDKCIQAGASDYLTKPVDIDKLVGMLKVWLQGGNGSEA</sequence>
<dbReference type="InterPro" id="IPR005467">
    <property type="entry name" value="His_kinase_dom"/>
</dbReference>
<organism evidence="15 16">
    <name type="scientific">Parendozoicomonas callyspongiae</name>
    <dbReference type="NCBI Taxonomy" id="2942213"/>
    <lineage>
        <taxon>Bacteria</taxon>
        <taxon>Pseudomonadati</taxon>
        <taxon>Pseudomonadota</taxon>
        <taxon>Gammaproteobacteria</taxon>
        <taxon>Oceanospirillales</taxon>
        <taxon>Endozoicomonadaceae</taxon>
        <taxon>Parendozoicomonas</taxon>
    </lineage>
</organism>
<dbReference type="RefSeq" id="WP_249697932.1">
    <property type="nucleotide sequence ID" value="NZ_JAMFLX010000004.1"/>
</dbReference>
<comment type="catalytic activity">
    <reaction evidence="1">
        <text>ATP + protein L-histidine = ADP + protein N-phospho-L-histidine.</text>
        <dbReference type="EC" id="2.7.13.3"/>
    </reaction>
</comment>